<accession>A0A7Z0CQ69</accession>
<evidence type="ECO:0000313" key="1">
    <source>
        <dbReference type="EMBL" id="NYI47023.1"/>
    </source>
</evidence>
<name>A0A7Z0CQ69_9ACTN</name>
<reference evidence="1 2" key="1">
    <citation type="submission" date="2020-07" db="EMBL/GenBank/DDBJ databases">
        <title>Sequencing the genomes of 1000 actinobacteria strains.</title>
        <authorList>
            <person name="Klenk H.-P."/>
        </authorList>
    </citation>
    <scope>NUCLEOTIDE SEQUENCE [LARGE SCALE GENOMIC DNA]</scope>
    <source>
        <strain evidence="1 2">DSM 15131</strain>
    </source>
</reference>
<dbReference type="AlphaFoldDB" id="A0A7Z0CQ69"/>
<comment type="caution">
    <text evidence="1">The sequence shown here is derived from an EMBL/GenBank/DDBJ whole genome shotgun (WGS) entry which is preliminary data.</text>
</comment>
<sequence length="36" mass="3996">MTTALILLILIAALGVLVSWVRHDGMSTPRRAAWFD</sequence>
<gene>
    <name evidence="1" type="ORF">BJ993_004103</name>
</gene>
<proteinExistence type="predicted"/>
<dbReference type="Proteomes" id="UP000562045">
    <property type="component" value="Unassembled WGS sequence"/>
</dbReference>
<dbReference type="EMBL" id="JACBZM010000001">
    <property type="protein sequence ID" value="NYI47023.1"/>
    <property type="molecule type" value="Genomic_DNA"/>
</dbReference>
<organism evidence="1 2">
    <name type="scientific">Nocardioides aromaticivorans</name>
    <dbReference type="NCBI Taxonomy" id="200618"/>
    <lineage>
        <taxon>Bacteria</taxon>
        <taxon>Bacillati</taxon>
        <taxon>Actinomycetota</taxon>
        <taxon>Actinomycetes</taxon>
        <taxon>Propionibacteriales</taxon>
        <taxon>Nocardioidaceae</taxon>
        <taxon>Nocardioides</taxon>
    </lineage>
</organism>
<evidence type="ECO:0000313" key="2">
    <source>
        <dbReference type="Proteomes" id="UP000562045"/>
    </source>
</evidence>
<protein>
    <submittedName>
        <fullName evidence="1">Uncharacterized protein</fullName>
    </submittedName>
</protein>